<feature type="compositionally biased region" description="Basic residues" evidence="1">
    <location>
        <begin position="115"/>
        <end position="128"/>
    </location>
</feature>
<evidence type="ECO:0000256" key="1">
    <source>
        <dbReference type="SAM" id="MobiDB-lite"/>
    </source>
</evidence>
<sequence>MHPLFPHGQIWRLAGKNTFTKTSTYYQTVEFNFYPQNHSVVRAEYEYPCIPYEMTGVGKRGFFSGFNPVDAILSSVSPFSLMVSPARVKVCIASISKWTRGLGRRPRFDEQSLTRHARSTHSHPNTHS</sequence>
<name>A0A2T2NV39_CORCC</name>
<accession>A0A2T2NV39</accession>
<gene>
    <name evidence="2" type="ORF">BS50DRAFT_339226</name>
</gene>
<dbReference type="AlphaFoldDB" id="A0A2T2NV39"/>
<dbReference type="OrthoDB" id="2331100at2759"/>
<proteinExistence type="predicted"/>
<keyword evidence="3" id="KW-1185">Reference proteome</keyword>
<dbReference type="Proteomes" id="UP000240883">
    <property type="component" value="Unassembled WGS sequence"/>
</dbReference>
<protein>
    <submittedName>
        <fullName evidence="2">Uncharacterized protein</fullName>
    </submittedName>
</protein>
<dbReference type="STRING" id="1448308.A0A2T2NV39"/>
<organism evidence="2 3">
    <name type="scientific">Corynespora cassiicola Philippines</name>
    <dbReference type="NCBI Taxonomy" id="1448308"/>
    <lineage>
        <taxon>Eukaryota</taxon>
        <taxon>Fungi</taxon>
        <taxon>Dikarya</taxon>
        <taxon>Ascomycota</taxon>
        <taxon>Pezizomycotina</taxon>
        <taxon>Dothideomycetes</taxon>
        <taxon>Pleosporomycetidae</taxon>
        <taxon>Pleosporales</taxon>
        <taxon>Corynesporascaceae</taxon>
        <taxon>Corynespora</taxon>
    </lineage>
</organism>
<evidence type="ECO:0000313" key="3">
    <source>
        <dbReference type="Proteomes" id="UP000240883"/>
    </source>
</evidence>
<reference evidence="2 3" key="1">
    <citation type="journal article" date="2018" name="Front. Microbiol.">
        <title>Genome-Wide Analysis of Corynespora cassiicola Leaf Fall Disease Putative Effectors.</title>
        <authorList>
            <person name="Lopez D."/>
            <person name="Ribeiro S."/>
            <person name="Label P."/>
            <person name="Fumanal B."/>
            <person name="Venisse J.S."/>
            <person name="Kohler A."/>
            <person name="de Oliveira R.R."/>
            <person name="Labutti K."/>
            <person name="Lipzen A."/>
            <person name="Lail K."/>
            <person name="Bauer D."/>
            <person name="Ohm R.A."/>
            <person name="Barry K.W."/>
            <person name="Spatafora J."/>
            <person name="Grigoriev I.V."/>
            <person name="Martin F.M."/>
            <person name="Pujade-Renaud V."/>
        </authorList>
    </citation>
    <scope>NUCLEOTIDE SEQUENCE [LARGE SCALE GENOMIC DNA]</scope>
    <source>
        <strain evidence="2 3">Philippines</strain>
    </source>
</reference>
<feature type="region of interest" description="Disordered" evidence="1">
    <location>
        <begin position="109"/>
        <end position="128"/>
    </location>
</feature>
<dbReference type="EMBL" id="KZ678133">
    <property type="protein sequence ID" value="PSN69302.1"/>
    <property type="molecule type" value="Genomic_DNA"/>
</dbReference>
<evidence type="ECO:0000313" key="2">
    <source>
        <dbReference type="EMBL" id="PSN69302.1"/>
    </source>
</evidence>